<comment type="caution">
    <text evidence="2">The sequence shown here is derived from an EMBL/GenBank/DDBJ whole genome shotgun (WGS) entry which is preliminary data.</text>
</comment>
<dbReference type="AlphaFoldDB" id="A0A4C1W0F9"/>
<gene>
    <name evidence="2" type="ORF">EVAR_33445_1</name>
</gene>
<name>A0A4C1W0F9_EUMVA</name>
<keyword evidence="3" id="KW-1185">Reference proteome</keyword>
<evidence type="ECO:0000256" key="1">
    <source>
        <dbReference type="SAM" id="MobiDB-lite"/>
    </source>
</evidence>
<evidence type="ECO:0000313" key="2">
    <source>
        <dbReference type="EMBL" id="GBP45016.1"/>
    </source>
</evidence>
<reference evidence="2 3" key="1">
    <citation type="journal article" date="2019" name="Commun. Biol.">
        <title>The bagworm genome reveals a unique fibroin gene that provides high tensile strength.</title>
        <authorList>
            <person name="Kono N."/>
            <person name="Nakamura H."/>
            <person name="Ohtoshi R."/>
            <person name="Tomita M."/>
            <person name="Numata K."/>
            <person name="Arakawa K."/>
        </authorList>
    </citation>
    <scope>NUCLEOTIDE SEQUENCE [LARGE SCALE GENOMIC DNA]</scope>
</reference>
<evidence type="ECO:0000313" key="3">
    <source>
        <dbReference type="Proteomes" id="UP000299102"/>
    </source>
</evidence>
<proteinExistence type="predicted"/>
<dbReference type="EMBL" id="BGZK01000462">
    <property type="protein sequence ID" value="GBP45016.1"/>
    <property type="molecule type" value="Genomic_DNA"/>
</dbReference>
<feature type="region of interest" description="Disordered" evidence="1">
    <location>
        <begin position="20"/>
        <end position="42"/>
    </location>
</feature>
<dbReference type="Proteomes" id="UP000299102">
    <property type="component" value="Unassembled WGS sequence"/>
</dbReference>
<accession>A0A4C1W0F9</accession>
<sequence>MHDADSRVYCRLGRKAWVNRTHSAASRSASRGPATGVTSPCSTRAPAVEDLCAPVTRINCEIQFLAFLPHSTGAAAATAREFTF</sequence>
<organism evidence="2 3">
    <name type="scientific">Eumeta variegata</name>
    <name type="common">Bagworm moth</name>
    <name type="synonym">Eumeta japonica</name>
    <dbReference type="NCBI Taxonomy" id="151549"/>
    <lineage>
        <taxon>Eukaryota</taxon>
        <taxon>Metazoa</taxon>
        <taxon>Ecdysozoa</taxon>
        <taxon>Arthropoda</taxon>
        <taxon>Hexapoda</taxon>
        <taxon>Insecta</taxon>
        <taxon>Pterygota</taxon>
        <taxon>Neoptera</taxon>
        <taxon>Endopterygota</taxon>
        <taxon>Lepidoptera</taxon>
        <taxon>Glossata</taxon>
        <taxon>Ditrysia</taxon>
        <taxon>Tineoidea</taxon>
        <taxon>Psychidae</taxon>
        <taxon>Oiketicinae</taxon>
        <taxon>Eumeta</taxon>
    </lineage>
</organism>
<protein>
    <submittedName>
        <fullName evidence="2">Uncharacterized protein</fullName>
    </submittedName>
</protein>